<dbReference type="Gene3D" id="3.50.50.60">
    <property type="entry name" value="FAD/NAD(P)-binding domain"/>
    <property type="match status" value="1"/>
</dbReference>
<gene>
    <name evidence="12" type="ORF">FHL02_09380</name>
</gene>
<protein>
    <submittedName>
        <fullName evidence="12">FAD-dependent oxidoreductase</fullName>
    </submittedName>
</protein>
<dbReference type="PANTHER" id="PTHR42917">
    <property type="entry name" value="2,4-DIENOYL-COA REDUCTASE"/>
    <property type="match status" value="1"/>
</dbReference>
<evidence type="ECO:0000256" key="2">
    <source>
        <dbReference type="ARBA" id="ARBA00001966"/>
    </source>
</evidence>
<dbReference type="SUPFAM" id="SSF51905">
    <property type="entry name" value="FAD/NAD(P)-binding domain"/>
    <property type="match status" value="1"/>
</dbReference>
<evidence type="ECO:0000256" key="7">
    <source>
        <dbReference type="ARBA" id="ARBA00023002"/>
    </source>
</evidence>
<keyword evidence="5" id="KW-0288">FMN</keyword>
<dbReference type="InterPro" id="IPR001155">
    <property type="entry name" value="OxRdtase_FMN_N"/>
</dbReference>
<dbReference type="PANTHER" id="PTHR42917:SF2">
    <property type="entry name" value="2,4-DIENOYL-COA REDUCTASE [(2E)-ENOYL-COA-PRODUCING]"/>
    <property type="match status" value="1"/>
</dbReference>
<evidence type="ECO:0000256" key="8">
    <source>
        <dbReference type="ARBA" id="ARBA00023004"/>
    </source>
</evidence>
<dbReference type="Pfam" id="PF00724">
    <property type="entry name" value="Oxidored_FMN"/>
    <property type="match status" value="1"/>
</dbReference>
<dbReference type="AlphaFoldDB" id="A0A5P0ZJF8"/>
<dbReference type="Pfam" id="PF07992">
    <property type="entry name" value="Pyr_redox_2"/>
    <property type="match status" value="1"/>
</dbReference>
<comment type="cofactor">
    <cofactor evidence="2">
        <name>[4Fe-4S] cluster</name>
        <dbReference type="ChEBI" id="CHEBI:49883"/>
    </cofactor>
</comment>
<dbReference type="GO" id="GO:0051536">
    <property type="term" value="F:iron-sulfur cluster binding"/>
    <property type="evidence" value="ECO:0007669"/>
    <property type="project" value="UniProtKB-KW"/>
</dbReference>
<keyword evidence="4" id="KW-0285">Flavoprotein</keyword>
<feature type="domain" description="FAD/NAD(P)-binding" evidence="11">
    <location>
        <begin position="384"/>
        <end position="613"/>
    </location>
</feature>
<dbReference type="EMBL" id="VDFM01000013">
    <property type="protein sequence ID" value="MQS53233.1"/>
    <property type="molecule type" value="Genomic_DNA"/>
</dbReference>
<comment type="cofactor">
    <cofactor evidence="1">
        <name>FMN</name>
        <dbReference type="ChEBI" id="CHEBI:58210"/>
    </cofactor>
</comment>
<evidence type="ECO:0000313" key="12">
    <source>
        <dbReference type="EMBL" id="MQS53233.1"/>
    </source>
</evidence>
<dbReference type="GO" id="GO:0010181">
    <property type="term" value="F:FMN binding"/>
    <property type="evidence" value="ECO:0007669"/>
    <property type="project" value="InterPro"/>
</dbReference>
<dbReference type="InterPro" id="IPR036188">
    <property type="entry name" value="FAD/NAD-bd_sf"/>
</dbReference>
<dbReference type="OrthoDB" id="9772736at2"/>
<evidence type="ECO:0000256" key="4">
    <source>
        <dbReference type="ARBA" id="ARBA00022630"/>
    </source>
</evidence>
<proteinExistence type="inferred from homology"/>
<dbReference type="Gene3D" id="3.20.20.70">
    <property type="entry name" value="Aldolase class I"/>
    <property type="match status" value="1"/>
</dbReference>
<keyword evidence="8" id="KW-0408">Iron</keyword>
<dbReference type="InterPro" id="IPR013785">
    <property type="entry name" value="Aldolase_TIM"/>
</dbReference>
<dbReference type="GO" id="GO:0016491">
    <property type="term" value="F:oxidoreductase activity"/>
    <property type="evidence" value="ECO:0007669"/>
    <property type="project" value="UniProtKB-KW"/>
</dbReference>
<keyword evidence="9" id="KW-0411">Iron-sulfur</keyword>
<dbReference type="InterPro" id="IPR051793">
    <property type="entry name" value="NADH:flavin_oxidoreductase"/>
</dbReference>
<keyword evidence="7" id="KW-0560">Oxidoreductase</keyword>
<evidence type="ECO:0000259" key="10">
    <source>
        <dbReference type="Pfam" id="PF00724"/>
    </source>
</evidence>
<dbReference type="PRINTS" id="PR00469">
    <property type="entry name" value="PNDRDTASEII"/>
</dbReference>
<evidence type="ECO:0000256" key="5">
    <source>
        <dbReference type="ARBA" id="ARBA00022643"/>
    </source>
</evidence>
<keyword evidence="6" id="KW-0479">Metal-binding</keyword>
<comment type="similarity">
    <text evidence="3">In the N-terminal section; belongs to the NADH:flavin oxidoreductase/NADH oxidase family.</text>
</comment>
<dbReference type="SUPFAM" id="SSF51395">
    <property type="entry name" value="FMN-linked oxidoreductases"/>
    <property type="match status" value="1"/>
</dbReference>
<accession>A0A5P0ZJF8</accession>
<dbReference type="RefSeq" id="WP_153383735.1">
    <property type="nucleotide sequence ID" value="NZ_VDFM01000013.1"/>
</dbReference>
<sequence>MYLKKMFTPYKINQCEIKNRFVVPAMVSNMCDEDGNITDQFIKYHETKAKGGWGLIITEDYGVNPNGVGYKNCVRLYDEKQVPANKKLTDTIHMYGAKMFAQVFHPGRQTNSKVNGGVQPISVSRIPDPFNQDIPRDMTVEEIHELVHEFGHTAKLMKESGFDGIELHLAHGYLLSGFFSTRQNRRTDEYGGCLENRMRIVHEIYDAMRAEVGTDFPLTARFSLTEDTVDGRPMDESMVMVKYFEELGFDALNLSNGEYSSYADESISTTFTPKGFNVANAKKVHDFINIPTIVANGINDPAMAENILQQDASDFIGMARASLADPDLPRKAARGQLGDINYCIRCLQGCIGNLLQQKPINCLVNPMIGHESEYTFESQPSPKTVLVIGGGTAGMEAAIAATRQGHSVTLWEKSDVLGGEFIPAIYPPAKGEYATFLVFLKRQLKILNINVVMNQTATVENVKAFGANKVIVATGGHPNKPHLEGIDNDNIHFANEVLLGKAPLNGEIVVVGGGEVGTETAMFLADGERGHVTVLEMTGDINAGLLRTVPTKRFLRDHEVTIVTHATVQEFGSNEVVIEHNEKTEHIPADHIVLAMGYHSNNDLLKSLQTELNNVEEAGDVTKPSNALVSSATGFKAGYYA</sequence>
<dbReference type="Proteomes" id="UP000380386">
    <property type="component" value="Unassembled WGS sequence"/>
</dbReference>
<evidence type="ECO:0000259" key="11">
    <source>
        <dbReference type="Pfam" id="PF07992"/>
    </source>
</evidence>
<feature type="domain" description="NADH:flavin oxidoreductase/NADH oxidase N-terminal" evidence="10">
    <location>
        <begin position="5"/>
        <end position="335"/>
    </location>
</feature>
<dbReference type="PRINTS" id="PR00368">
    <property type="entry name" value="FADPNR"/>
</dbReference>
<comment type="caution">
    <text evidence="12">The sequence shown here is derived from an EMBL/GenBank/DDBJ whole genome shotgun (WGS) entry which is preliminary data.</text>
</comment>
<evidence type="ECO:0000256" key="1">
    <source>
        <dbReference type="ARBA" id="ARBA00001917"/>
    </source>
</evidence>
<reference evidence="12 13" key="1">
    <citation type="journal article" date="2019" name="Syst. Appl. Microbiol.">
        <title>Polyphasic characterization of two novel Lactobacillus spp. isolated from blown salami packages: Description of Lactobacillus halodurans sp. nov. and Lactobacillus salsicarnum sp. nov.</title>
        <authorList>
            <person name="Schuster J.A."/>
            <person name="Klingl A."/>
            <person name="Vogel R.F."/>
            <person name="Ehrmann M.A."/>
        </authorList>
    </citation>
    <scope>NUCLEOTIDE SEQUENCE [LARGE SCALE GENOMIC DNA]</scope>
    <source>
        <strain evidence="12 13">TMW 1.2118</strain>
    </source>
</reference>
<evidence type="ECO:0000256" key="9">
    <source>
        <dbReference type="ARBA" id="ARBA00023014"/>
    </source>
</evidence>
<name>A0A5P0ZJF8_9LACO</name>
<organism evidence="12 13">
    <name type="scientific">Companilactobacillus mishanensis</name>
    <dbReference type="NCBI Taxonomy" id="2486008"/>
    <lineage>
        <taxon>Bacteria</taxon>
        <taxon>Bacillati</taxon>
        <taxon>Bacillota</taxon>
        <taxon>Bacilli</taxon>
        <taxon>Lactobacillales</taxon>
        <taxon>Lactobacillaceae</taxon>
        <taxon>Companilactobacillus</taxon>
    </lineage>
</organism>
<evidence type="ECO:0000256" key="6">
    <source>
        <dbReference type="ARBA" id="ARBA00022723"/>
    </source>
</evidence>
<evidence type="ECO:0000256" key="3">
    <source>
        <dbReference type="ARBA" id="ARBA00011048"/>
    </source>
</evidence>
<evidence type="ECO:0000313" key="13">
    <source>
        <dbReference type="Proteomes" id="UP000380386"/>
    </source>
</evidence>
<dbReference type="Gene3D" id="3.40.50.720">
    <property type="entry name" value="NAD(P)-binding Rossmann-like Domain"/>
    <property type="match status" value="1"/>
</dbReference>
<dbReference type="InterPro" id="IPR023753">
    <property type="entry name" value="FAD/NAD-binding_dom"/>
</dbReference>
<dbReference type="GO" id="GO:0046872">
    <property type="term" value="F:metal ion binding"/>
    <property type="evidence" value="ECO:0007669"/>
    <property type="project" value="UniProtKB-KW"/>
</dbReference>
<dbReference type="CDD" id="cd02803">
    <property type="entry name" value="OYE_like_FMN_family"/>
    <property type="match status" value="1"/>
</dbReference>